<accession>A0A497JEZ8</accession>
<organism evidence="2 3">
    <name type="scientific">Candidatus Iainarchaeum sp</name>
    <dbReference type="NCBI Taxonomy" id="3101447"/>
    <lineage>
        <taxon>Archaea</taxon>
        <taxon>Candidatus Iainarchaeota</taxon>
        <taxon>Candidatus Iainarchaeia</taxon>
        <taxon>Candidatus Iainarchaeales</taxon>
        <taxon>Candidatus Iainarchaeaceae</taxon>
        <taxon>Candidatus Iainarchaeum</taxon>
    </lineage>
</organism>
<keyword evidence="1" id="KW-0472">Membrane</keyword>
<protein>
    <submittedName>
        <fullName evidence="2">Uncharacterized protein</fullName>
    </submittedName>
</protein>
<dbReference type="Proteomes" id="UP000277633">
    <property type="component" value="Unassembled WGS sequence"/>
</dbReference>
<dbReference type="EMBL" id="QMWO01000096">
    <property type="protein sequence ID" value="RLG69132.1"/>
    <property type="molecule type" value="Genomic_DNA"/>
</dbReference>
<sequence length="238" mass="27450">MKKQKRPIERLYNEKVIIGLVAAIFILLSVYLYIVTQVPARGLSYYKRLSSQIHEQIQSIVSDAKGLTPSLDYIDLNNSEEVLELQAYYSMLGDLEWLAEKENVYFEEMQKADTKEREQELAKKEIASGVVIQYMLLLNAAAMQDLGKYDEDQLDLLIKEAQFRISNIKNAYLNEEILGDIAAYSGLKVSEVEEEIKELMNEYIELRKKKLADAIRSADKRKQYIEAKKMLMLAGSFQ</sequence>
<evidence type="ECO:0000313" key="3">
    <source>
        <dbReference type="Proteomes" id="UP000277633"/>
    </source>
</evidence>
<evidence type="ECO:0000313" key="2">
    <source>
        <dbReference type="EMBL" id="RLG69132.1"/>
    </source>
</evidence>
<comment type="caution">
    <text evidence="2">The sequence shown here is derived from an EMBL/GenBank/DDBJ whole genome shotgun (WGS) entry which is preliminary data.</text>
</comment>
<name>A0A497JEZ8_9ARCH</name>
<proteinExistence type="predicted"/>
<evidence type="ECO:0000256" key="1">
    <source>
        <dbReference type="SAM" id="Phobius"/>
    </source>
</evidence>
<reference evidence="2 3" key="1">
    <citation type="submission" date="2018-06" db="EMBL/GenBank/DDBJ databases">
        <title>Extensive metabolic versatility and redundancy in microbially diverse, dynamic hydrothermal sediments.</title>
        <authorList>
            <person name="Dombrowski N."/>
            <person name="Teske A."/>
            <person name="Baker B.J."/>
        </authorList>
    </citation>
    <scope>NUCLEOTIDE SEQUENCE [LARGE SCALE GENOMIC DNA]</scope>
    <source>
        <strain evidence="2">B9_G13</strain>
    </source>
</reference>
<dbReference type="AlphaFoldDB" id="A0A497JEZ8"/>
<gene>
    <name evidence="2" type="ORF">DRO07_02690</name>
</gene>
<feature type="transmembrane region" description="Helical" evidence="1">
    <location>
        <begin position="12"/>
        <end position="34"/>
    </location>
</feature>
<keyword evidence="1" id="KW-0812">Transmembrane</keyword>
<keyword evidence="1" id="KW-1133">Transmembrane helix</keyword>